<feature type="transmembrane region" description="Helical" evidence="1">
    <location>
        <begin position="37"/>
        <end position="55"/>
    </location>
</feature>
<organism evidence="2 3">
    <name type="scientific">Clostridium aciditolerans</name>
    <dbReference type="NCBI Taxonomy" id="339861"/>
    <lineage>
        <taxon>Bacteria</taxon>
        <taxon>Bacillati</taxon>
        <taxon>Bacillota</taxon>
        <taxon>Clostridia</taxon>
        <taxon>Eubacteriales</taxon>
        <taxon>Clostridiaceae</taxon>
        <taxon>Clostridium</taxon>
    </lineage>
</organism>
<gene>
    <name evidence="2" type="ORF">I6U51_00690</name>
</gene>
<keyword evidence="1" id="KW-0812">Transmembrane</keyword>
<dbReference type="EMBL" id="JAEEGB010000001">
    <property type="protein sequence ID" value="MBI6871221.1"/>
    <property type="molecule type" value="Genomic_DNA"/>
</dbReference>
<protein>
    <submittedName>
        <fullName evidence="2">Uncharacterized protein</fullName>
    </submittedName>
</protein>
<evidence type="ECO:0000313" key="2">
    <source>
        <dbReference type="EMBL" id="MBI6871221.1"/>
    </source>
</evidence>
<keyword evidence="1" id="KW-0472">Membrane</keyword>
<reference evidence="2" key="1">
    <citation type="submission" date="2020-12" db="EMBL/GenBank/DDBJ databases">
        <title>Clostridium thailandense sp. nov., a novel acetogenic bacterium isolated from peat land soil in Thailand.</title>
        <authorList>
            <person name="Chaikitkaew S."/>
            <person name="Birkeland N.K."/>
        </authorList>
    </citation>
    <scope>NUCLEOTIDE SEQUENCE</scope>
    <source>
        <strain evidence="2">DSM 17425</strain>
    </source>
</reference>
<feature type="transmembrane region" description="Helical" evidence="1">
    <location>
        <begin position="67"/>
        <end position="87"/>
    </location>
</feature>
<proteinExistence type="predicted"/>
<accession>A0A934HMX9</accession>
<feature type="transmembrane region" description="Helical" evidence="1">
    <location>
        <begin position="7"/>
        <end position="31"/>
    </location>
</feature>
<evidence type="ECO:0000313" key="3">
    <source>
        <dbReference type="Proteomes" id="UP000622687"/>
    </source>
</evidence>
<evidence type="ECO:0000256" key="1">
    <source>
        <dbReference type="SAM" id="Phobius"/>
    </source>
</evidence>
<dbReference type="RefSeq" id="WP_211140678.1">
    <property type="nucleotide sequence ID" value="NZ_JAEEGB010000001.1"/>
</dbReference>
<keyword evidence="3" id="KW-1185">Reference proteome</keyword>
<keyword evidence="1" id="KW-1133">Transmembrane helix</keyword>
<dbReference type="Proteomes" id="UP000622687">
    <property type="component" value="Unassembled WGS sequence"/>
</dbReference>
<sequence length="133" mass="15263">MRRSQVILAVIFMCLFFVAGVLFLLLTTFSLNKSNLFIKNMILSIISFIGMTSLAKNNLKVWKRVVGKMFILVGFIFTILLIISVNKNQNIYISDDRKYIINGLIILIALITGGYFIKTGQNIVRQPKYYKIM</sequence>
<dbReference type="AlphaFoldDB" id="A0A934HMX9"/>
<name>A0A934HMX9_9CLOT</name>
<feature type="transmembrane region" description="Helical" evidence="1">
    <location>
        <begin position="99"/>
        <end position="117"/>
    </location>
</feature>
<comment type="caution">
    <text evidence="2">The sequence shown here is derived from an EMBL/GenBank/DDBJ whole genome shotgun (WGS) entry which is preliminary data.</text>
</comment>